<protein>
    <submittedName>
        <fullName evidence="1">Uncharacterized protein</fullName>
    </submittedName>
</protein>
<feature type="non-terminal residue" evidence="1">
    <location>
        <position position="1"/>
    </location>
</feature>
<reference evidence="1" key="1">
    <citation type="submission" date="2018-06" db="EMBL/GenBank/DDBJ databases">
        <authorList>
            <person name="Zhirakovskaya E."/>
        </authorList>
    </citation>
    <scope>NUCLEOTIDE SEQUENCE</scope>
</reference>
<sequence>QSGKPEQLLDHYGMNAISIADAVHKAVSMKKEPVSNAQS</sequence>
<dbReference type="EMBL" id="UOGA01000210">
    <property type="protein sequence ID" value="VAX21853.1"/>
    <property type="molecule type" value="Genomic_DNA"/>
</dbReference>
<accession>A0A3B1CB19</accession>
<gene>
    <name evidence="1" type="ORF">MNBD_NITROSPINAE04-535</name>
</gene>
<organism evidence="1">
    <name type="scientific">hydrothermal vent metagenome</name>
    <dbReference type="NCBI Taxonomy" id="652676"/>
    <lineage>
        <taxon>unclassified sequences</taxon>
        <taxon>metagenomes</taxon>
        <taxon>ecological metagenomes</taxon>
    </lineage>
</organism>
<proteinExistence type="predicted"/>
<name>A0A3B1CB19_9ZZZZ</name>
<evidence type="ECO:0000313" key="1">
    <source>
        <dbReference type="EMBL" id="VAX21853.1"/>
    </source>
</evidence>
<dbReference type="AlphaFoldDB" id="A0A3B1CB19"/>